<evidence type="ECO:0000313" key="9">
    <source>
        <dbReference type="EMBL" id="KAF2444296.1"/>
    </source>
</evidence>
<keyword evidence="10" id="KW-1185">Reference proteome</keyword>
<evidence type="ECO:0000256" key="8">
    <source>
        <dbReference type="SAM" id="MobiDB-lite"/>
    </source>
</evidence>
<dbReference type="AlphaFoldDB" id="A0A9P4PK22"/>
<dbReference type="OrthoDB" id="5414694at2759"/>
<accession>A0A9P4PK22</accession>
<protein>
    <recommendedName>
        <fullName evidence="7">Mediator of RNA polymerase II transcription subunit 9</fullName>
    </recommendedName>
    <alternativeName>
        <fullName evidence="7">Mediator complex subunit 9</fullName>
    </alternativeName>
</protein>
<comment type="subunit">
    <text evidence="7">Component of the Mediator complex.</text>
</comment>
<sequence length="150" mass="15706">MSAAATPHAPASARASVAPTPAQAPPPPPPPASALPPPSTFDILPDLHRVLSRLISTSVQPPGAAPTPGQPSVDGPLDIQQVSTAATEVKLKLQKARKAVMALPDIHRSTEDQQDEIEFLETRNAQLKAALQELGKPSYEAEDVDQSMTG</sequence>
<dbReference type="EMBL" id="MU001501">
    <property type="protein sequence ID" value="KAF2444296.1"/>
    <property type="molecule type" value="Genomic_DNA"/>
</dbReference>
<dbReference type="GO" id="GO:0016592">
    <property type="term" value="C:mediator complex"/>
    <property type="evidence" value="ECO:0007669"/>
    <property type="project" value="InterPro"/>
</dbReference>
<name>A0A9P4PK22_9PLEO</name>
<dbReference type="InterPro" id="IPR011425">
    <property type="entry name" value="Med9"/>
</dbReference>
<organism evidence="9 10">
    <name type="scientific">Karstenula rhodostoma CBS 690.94</name>
    <dbReference type="NCBI Taxonomy" id="1392251"/>
    <lineage>
        <taxon>Eukaryota</taxon>
        <taxon>Fungi</taxon>
        <taxon>Dikarya</taxon>
        <taxon>Ascomycota</taxon>
        <taxon>Pezizomycotina</taxon>
        <taxon>Dothideomycetes</taxon>
        <taxon>Pleosporomycetidae</taxon>
        <taxon>Pleosporales</taxon>
        <taxon>Massarineae</taxon>
        <taxon>Didymosphaeriaceae</taxon>
        <taxon>Karstenula</taxon>
    </lineage>
</organism>
<keyword evidence="6 7" id="KW-0539">Nucleus</keyword>
<reference evidence="9" key="1">
    <citation type="journal article" date="2020" name="Stud. Mycol.">
        <title>101 Dothideomycetes genomes: a test case for predicting lifestyles and emergence of pathogens.</title>
        <authorList>
            <person name="Haridas S."/>
            <person name="Albert R."/>
            <person name="Binder M."/>
            <person name="Bloem J."/>
            <person name="Labutti K."/>
            <person name="Salamov A."/>
            <person name="Andreopoulos B."/>
            <person name="Baker S."/>
            <person name="Barry K."/>
            <person name="Bills G."/>
            <person name="Bluhm B."/>
            <person name="Cannon C."/>
            <person name="Castanera R."/>
            <person name="Culley D."/>
            <person name="Daum C."/>
            <person name="Ezra D."/>
            <person name="Gonzalez J."/>
            <person name="Henrissat B."/>
            <person name="Kuo A."/>
            <person name="Liang C."/>
            <person name="Lipzen A."/>
            <person name="Lutzoni F."/>
            <person name="Magnuson J."/>
            <person name="Mondo S."/>
            <person name="Nolan M."/>
            <person name="Ohm R."/>
            <person name="Pangilinan J."/>
            <person name="Park H.-J."/>
            <person name="Ramirez L."/>
            <person name="Alfaro M."/>
            <person name="Sun H."/>
            <person name="Tritt A."/>
            <person name="Yoshinaga Y."/>
            <person name="Zwiers L.-H."/>
            <person name="Turgeon B."/>
            <person name="Goodwin S."/>
            <person name="Spatafora J."/>
            <person name="Crous P."/>
            <person name="Grigoriev I."/>
        </authorList>
    </citation>
    <scope>NUCLEOTIDE SEQUENCE</scope>
    <source>
        <strain evidence="9">CBS 690.94</strain>
    </source>
</reference>
<gene>
    <name evidence="7" type="primary">MED9</name>
    <name evidence="9" type="ORF">P171DRAFT_485751</name>
</gene>
<evidence type="ECO:0000256" key="2">
    <source>
        <dbReference type="ARBA" id="ARBA00008089"/>
    </source>
</evidence>
<feature type="compositionally biased region" description="Low complexity" evidence="8">
    <location>
        <begin position="1"/>
        <end position="21"/>
    </location>
</feature>
<comment type="function">
    <text evidence="7">Component of the Mediator complex, a coactivator involved in the regulated transcription of nearly all RNA polymerase II-dependent genes. Mediator functions as a bridge to convey information from gene-specific regulatory proteins to the basal RNA polymerase II transcription machinery. Mediator is recruited to promoters by direct interactions with regulatory proteins and serves as a scaffold for the assembly of a functional preinitiation complex with RNA polymerase II and the general transcription factors.</text>
</comment>
<comment type="subcellular location">
    <subcellularLocation>
        <location evidence="1 7">Nucleus</location>
    </subcellularLocation>
</comment>
<feature type="region of interest" description="Disordered" evidence="8">
    <location>
        <begin position="1"/>
        <end position="43"/>
    </location>
</feature>
<evidence type="ECO:0000256" key="5">
    <source>
        <dbReference type="ARBA" id="ARBA00023163"/>
    </source>
</evidence>
<dbReference type="GO" id="GO:0003712">
    <property type="term" value="F:transcription coregulator activity"/>
    <property type="evidence" value="ECO:0007669"/>
    <property type="project" value="InterPro"/>
</dbReference>
<evidence type="ECO:0000256" key="6">
    <source>
        <dbReference type="ARBA" id="ARBA00023242"/>
    </source>
</evidence>
<evidence type="ECO:0000256" key="1">
    <source>
        <dbReference type="ARBA" id="ARBA00004123"/>
    </source>
</evidence>
<comment type="similarity">
    <text evidence="2 7">Belongs to the Mediator complex subunit 9 family.</text>
</comment>
<evidence type="ECO:0000256" key="4">
    <source>
        <dbReference type="ARBA" id="ARBA00023159"/>
    </source>
</evidence>
<proteinExistence type="inferred from homology"/>
<evidence type="ECO:0000313" key="10">
    <source>
        <dbReference type="Proteomes" id="UP000799764"/>
    </source>
</evidence>
<keyword evidence="5 7" id="KW-0804">Transcription</keyword>
<dbReference type="GO" id="GO:0006357">
    <property type="term" value="P:regulation of transcription by RNA polymerase II"/>
    <property type="evidence" value="ECO:0007669"/>
    <property type="project" value="InterPro"/>
</dbReference>
<keyword evidence="4 7" id="KW-0010">Activator</keyword>
<dbReference type="Pfam" id="PF07544">
    <property type="entry name" value="Med9"/>
    <property type="match status" value="1"/>
</dbReference>
<dbReference type="Proteomes" id="UP000799764">
    <property type="component" value="Unassembled WGS sequence"/>
</dbReference>
<comment type="caution">
    <text evidence="9">The sequence shown here is derived from an EMBL/GenBank/DDBJ whole genome shotgun (WGS) entry which is preliminary data.</text>
</comment>
<feature type="compositionally biased region" description="Pro residues" evidence="8">
    <location>
        <begin position="22"/>
        <end position="39"/>
    </location>
</feature>
<keyword evidence="3 7" id="KW-0805">Transcription regulation</keyword>
<feature type="region of interest" description="Disordered" evidence="8">
    <location>
        <begin position="55"/>
        <end position="77"/>
    </location>
</feature>
<evidence type="ECO:0000256" key="7">
    <source>
        <dbReference type="RuleBase" id="RU364145"/>
    </source>
</evidence>
<evidence type="ECO:0000256" key="3">
    <source>
        <dbReference type="ARBA" id="ARBA00023015"/>
    </source>
</evidence>